<reference evidence="3 4" key="1">
    <citation type="journal article" date="2021" name="Int. J. Syst. Evol. Microbiol.">
        <title>Streptococcus vicugnae sp. nov., isolated from faeces of alpacas (Vicugna pacos) and cattle (Bos taurus), Streptococcus zalophi sp. nov., and Streptococcus pacificus sp. nov., isolated from respiratory tract of California sea lions (Zalophus californianus).</title>
        <authorList>
            <person name="Volokhov D.V."/>
            <person name="Zagorodnyaya T.A."/>
            <person name="Shen Z."/>
            <person name="Blom J."/>
            <person name="Furtak V.A."/>
            <person name="Eisenberg T."/>
            <person name="Fan P."/>
            <person name="Jeong K.C."/>
            <person name="Gao Y."/>
            <person name="Zhang S."/>
            <person name="Amselle M."/>
        </authorList>
    </citation>
    <scope>NUCLEOTIDE SEQUENCE [LARGE SCALE GENOMIC DNA]</scope>
    <source>
        <strain evidence="4">CSL7508-lung</strain>
    </source>
</reference>
<dbReference type="InterPro" id="IPR032702">
    <property type="entry name" value="CppA_N"/>
</dbReference>
<protein>
    <submittedName>
        <fullName evidence="3">VOC family protein</fullName>
    </submittedName>
</protein>
<dbReference type="Gene3D" id="3.10.180.40">
    <property type="entry name" value="C3-degrading proteinase like domains"/>
    <property type="match status" value="1"/>
</dbReference>
<proteinExistence type="predicted"/>
<accession>A0A934UDU7</accession>
<dbReference type="InterPro" id="IPR032703">
    <property type="entry name" value="CppA_C"/>
</dbReference>
<dbReference type="Gene3D" id="3.10.180.10">
    <property type="entry name" value="2,3-Dihydroxybiphenyl 1,2-Dioxygenase, domain 1"/>
    <property type="match status" value="1"/>
</dbReference>
<comment type="caution">
    <text evidence="3">The sequence shown here is derived from an EMBL/GenBank/DDBJ whole genome shotgun (WGS) entry which is preliminary data.</text>
</comment>
<name>A0A934UDU7_9STRE</name>
<organism evidence="3 4">
    <name type="scientific">Streptococcus zalophi</name>
    <dbReference type="NCBI Taxonomy" id="640031"/>
    <lineage>
        <taxon>Bacteria</taxon>
        <taxon>Bacillati</taxon>
        <taxon>Bacillota</taxon>
        <taxon>Bacilli</taxon>
        <taxon>Lactobacillales</taxon>
        <taxon>Streptococcaceae</taxon>
        <taxon>Streptococcus</taxon>
    </lineage>
</organism>
<gene>
    <name evidence="3" type="ORF">JHK64_05270</name>
</gene>
<dbReference type="Pfam" id="PF14506">
    <property type="entry name" value="CppA_N"/>
    <property type="match status" value="1"/>
</dbReference>
<evidence type="ECO:0000259" key="2">
    <source>
        <dbReference type="Pfam" id="PF14507"/>
    </source>
</evidence>
<dbReference type="InterPro" id="IPR029068">
    <property type="entry name" value="Glyas_Bleomycin-R_OHBP_Dase"/>
</dbReference>
<dbReference type="SUPFAM" id="SSF54593">
    <property type="entry name" value="Glyoxalase/Bleomycin resistance protein/Dihydroxybiphenyl dioxygenase"/>
    <property type="match status" value="1"/>
</dbReference>
<keyword evidence="4" id="KW-1185">Reference proteome</keyword>
<evidence type="ECO:0000259" key="1">
    <source>
        <dbReference type="Pfam" id="PF14506"/>
    </source>
</evidence>
<feature type="domain" description="CppA C-terminal" evidence="2">
    <location>
        <begin position="146"/>
        <end position="248"/>
    </location>
</feature>
<evidence type="ECO:0000313" key="3">
    <source>
        <dbReference type="EMBL" id="MBJ8350040.1"/>
    </source>
</evidence>
<dbReference type="AlphaFoldDB" id="A0A934UDU7"/>
<evidence type="ECO:0000313" key="4">
    <source>
        <dbReference type="Proteomes" id="UP000644875"/>
    </source>
</evidence>
<sequence>MSLFDHIEFKTPVLRVNNRDENIKFYQDNLGLRLLSEENALAFFGSSERTKPIFTIEESPAMRTRAVNGPKKLHKMIIKAKKKEDIASLLANGADAKRVFKGDNGYAFEIVSPENDLFLIHAEEDISSLKLVDRPQLDQNASFKGLADYTVEDIILNVLDVEKAKTFYQDILENQLPLNIGFVQNEGKDLAIEPHIAWDIEILEFSVSKDYDLLSLSNHLKQNGLSVFLDKKQNLLVVSDYSNIEIWFVKE</sequence>
<dbReference type="Proteomes" id="UP000644875">
    <property type="component" value="Unassembled WGS sequence"/>
</dbReference>
<feature type="domain" description="CppA N-terminal" evidence="1">
    <location>
        <begin position="9"/>
        <end position="131"/>
    </location>
</feature>
<dbReference type="Pfam" id="PF14507">
    <property type="entry name" value="CppA_C"/>
    <property type="match status" value="1"/>
</dbReference>
<dbReference type="EMBL" id="JAENBP010000005">
    <property type="protein sequence ID" value="MBJ8350040.1"/>
    <property type="molecule type" value="Genomic_DNA"/>
</dbReference>
<dbReference type="RefSeq" id="WP_199567953.1">
    <property type="nucleotide sequence ID" value="NZ_JAENBP010000005.1"/>
</dbReference>